<keyword evidence="2" id="KW-0645">Protease</keyword>
<dbReference type="EMBL" id="MN794232">
    <property type="protein sequence ID" value="QHJ74190.1"/>
    <property type="molecule type" value="Genomic_DNA"/>
</dbReference>
<proteinExistence type="predicted"/>
<name>A0A6B9ST94_9CAUD</name>
<feature type="compositionally biased region" description="Acidic residues" evidence="1">
    <location>
        <begin position="216"/>
        <end position="226"/>
    </location>
</feature>
<evidence type="ECO:0000313" key="3">
    <source>
        <dbReference type="Proteomes" id="UP000464957"/>
    </source>
</evidence>
<dbReference type="Proteomes" id="UP000464957">
    <property type="component" value="Segment"/>
</dbReference>
<dbReference type="InterPro" id="IPR023562">
    <property type="entry name" value="ClpP/TepA"/>
</dbReference>
<dbReference type="GO" id="GO:0006508">
    <property type="term" value="P:proteolysis"/>
    <property type="evidence" value="ECO:0007669"/>
    <property type="project" value="UniProtKB-KW"/>
</dbReference>
<keyword evidence="2" id="KW-0378">Hydrolase</keyword>
<dbReference type="InterPro" id="IPR029045">
    <property type="entry name" value="ClpP/crotonase-like_dom_sf"/>
</dbReference>
<evidence type="ECO:0000313" key="2">
    <source>
        <dbReference type="EMBL" id="QHJ74190.1"/>
    </source>
</evidence>
<gene>
    <name evidence="2" type="primary">clpP</name>
    <name evidence="2" type="ORF">VH12019_00271</name>
</gene>
<protein>
    <submittedName>
        <fullName evidence="2">ATP-dependent Clp protease proteolytic subunit</fullName>
        <ecNumber evidence="2">3.4.21.92</ecNumber>
    </submittedName>
</protein>
<feature type="region of interest" description="Disordered" evidence="1">
    <location>
        <begin position="210"/>
        <end position="239"/>
    </location>
</feature>
<dbReference type="EC" id="3.4.21.92" evidence="2"/>
<organism evidence="2 3">
    <name type="scientific">Vibrio phage VH1_2019</name>
    <dbReference type="NCBI Taxonomy" id="2686307"/>
    <lineage>
        <taxon>Viruses</taxon>
        <taxon>Duplodnaviria</taxon>
        <taxon>Heunggongvirae</taxon>
        <taxon>Uroviricota</taxon>
        <taxon>Caudoviricetes</taxon>
        <taxon>Pantevenvirales</taxon>
        <taxon>Straboviridae</taxon>
        <taxon>Schizotequatrovirus</taxon>
        <taxon>Schizotequatrovirus KVP40</taxon>
    </lineage>
</organism>
<evidence type="ECO:0000256" key="1">
    <source>
        <dbReference type="SAM" id="MobiDB-lite"/>
    </source>
</evidence>
<dbReference type="GO" id="GO:0004252">
    <property type="term" value="F:serine-type endopeptidase activity"/>
    <property type="evidence" value="ECO:0007669"/>
    <property type="project" value="UniProtKB-EC"/>
</dbReference>
<dbReference type="Gene3D" id="3.90.226.10">
    <property type="entry name" value="2-enoyl-CoA Hydratase, Chain A, domain 1"/>
    <property type="match status" value="1"/>
</dbReference>
<feature type="compositionally biased region" description="Basic residues" evidence="1">
    <location>
        <begin position="230"/>
        <end position="239"/>
    </location>
</feature>
<sequence length="239" mass="26868">MIFKNNIGWYAGAGSVRHDFYINGPIEEPSDYEEMLQILHTASETDLVYLHLNTPGGNFAAACQICDAIMQSKAGAVIACAEGEVCSAGTMIFLACNGWHVSPFATFMFHTSSGGQIGKMPDTLKQAKAHEEHLNRVCGLLYEPFFDADEIDEIINHNQDLWLTPDEVTERLQLMSKKFESDMKEAEEKIAGDIEAQLEEQIAERVAEELRKLKEDPDDEEVEEIEEKPKRKRKTAKKA</sequence>
<dbReference type="SUPFAM" id="SSF52096">
    <property type="entry name" value="ClpP/crotonase"/>
    <property type="match status" value="1"/>
</dbReference>
<dbReference type="Pfam" id="PF00574">
    <property type="entry name" value="CLP_protease"/>
    <property type="match status" value="1"/>
</dbReference>
<reference evidence="2 3" key="1">
    <citation type="submission" date="2019-12" db="EMBL/GenBank/DDBJ databases">
        <authorList>
            <person name="Harris M."/>
            <person name="Ho T.C."/>
            <person name="Fruchtman H."/>
            <person name="Garin M."/>
            <person name="Kubatin V."/>
            <person name="Lu T."/>
            <person name="Xue L."/>
            <person name="Marr M.T."/>
        </authorList>
    </citation>
    <scope>NUCLEOTIDE SEQUENCE [LARGE SCALE GENOMIC DNA]</scope>
</reference>
<accession>A0A6B9ST94</accession>